<dbReference type="InterPro" id="IPR011051">
    <property type="entry name" value="RmlC_Cupin_sf"/>
</dbReference>
<dbReference type="PROSITE" id="PS51318">
    <property type="entry name" value="TAT"/>
    <property type="match status" value="1"/>
</dbReference>
<protein>
    <recommendedName>
        <fullName evidence="3">Cupin domain-containing protein</fullName>
    </recommendedName>
</protein>
<accession>A0A6G4WG19</accession>
<evidence type="ECO:0008006" key="3">
    <source>
        <dbReference type="Google" id="ProtNLM"/>
    </source>
</evidence>
<dbReference type="Gene3D" id="2.60.120.10">
    <property type="entry name" value="Jelly Rolls"/>
    <property type="match status" value="1"/>
</dbReference>
<dbReference type="RefSeq" id="WP_165031418.1">
    <property type="nucleotide sequence ID" value="NZ_JAAKZF010000037.1"/>
</dbReference>
<name>A0A6G4WG19_9HYPH</name>
<reference evidence="1 2" key="1">
    <citation type="submission" date="2020-02" db="EMBL/GenBank/DDBJ databases">
        <title>Genome sequence of strain CCNWXJ40-4.</title>
        <authorList>
            <person name="Gao J."/>
            <person name="Sun J."/>
        </authorList>
    </citation>
    <scope>NUCLEOTIDE SEQUENCE [LARGE SCALE GENOMIC DNA]</scope>
    <source>
        <strain evidence="1 2">CCNWXJ 40-4</strain>
    </source>
</reference>
<dbReference type="Proteomes" id="UP001642900">
    <property type="component" value="Unassembled WGS sequence"/>
</dbReference>
<dbReference type="InterPro" id="IPR006311">
    <property type="entry name" value="TAT_signal"/>
</dbReference>
<dbReference type="SUPFAM" id="SSF51182">
    <property type="entry name" value="RmlC-like cupins"/>
    <property type="match status" value="1"/>
</dbReference>
<organism evidence="1 2">
    <name type="scientific">Allomesorhizobium camelthorni</name>
    <dbReference type="NCBI Taxonomy" id="475069"/>
    <lineage>
        <taxon>Bacteria</taxon>
        <taxon>Pseudomonadati</taxon>
        <taxon>Pseudomonadota</taxon>
        <taxon>Alphaproteobacteria</taxon>
        <taxon>Hyphomicrobiales</taxon>
        <taxon>Phyllobacteriaceae</taxon>
        <taxon>Allomesorhizobium</taxon>
    </lineage>
</organism>
<sequence>MFIDSKDMSVHRRHFVYGGAAAFSAIVAALLGGSKPARAETYGPNEGQELAPGVRAVELGKGDAIIPSYKTVSLVDLVFQPQSNLPSGSMPNAMVCHILEGEVTVVQDGKEFQAKKNHVWTCAEGTQEGARNEGNAVAVMRITKMLTA</sequence>
<keyword evidence="2" id="KW-1185">Reference proteome</keyword>
<proteinExistence type="predicted"/>
<dbReference type="AlphaFoldDB" id="A0A6G4WG19"/>
<evidence type="ECO:0000313" key="1">
    <source>
        <dbReference type="EMBL" id="NGO53755.1"/>
    </source>
</evidence>
<evidence type="ECO:0000313" key="2">
    <source>
        <dbReference type="Proteomes" id="UP001642900"/>
    </source>
</evidence>
<comment type="caution">
    <text evidence="1">The sequence shown here is derived from an EMBL/GenBank/DDBJ whole genome shotgun (WGS) entry which is preliminary data.</text>
</comment>
<dbReference type="InterPro" id="IPR014710">
    <property type="entry name" value="RmlC-like_jellyroll"/>
</dbReference>
<gene>
    <name evidence="1" type="ORF">G6N73_21760</name>
</gene>
<dbReference type="EMBL" id="JAAKZF010000037">
    <property type="protein sequence ID" value="NGO53755.1"/>
    <property type="molecule type" value="Genomic_DNA"/>
</dbReference>